<protein>
    <submittedName>
        <fullName evidence="2">Uncharacterized protein</fullName>
    </submittedName>
</protein>
<feature type="compositionally biased region" description="Basic and acidic residues" evidence="1">
    <location>
        <begin position="55"/>
        <end position="66"/>
    </location>
</feature>
<feature type="compositionally biased region" description="Polar residues" evidence="1">
    <location>
        <begin position="23"/>
        <end position="34"/>
    </location>
</feature>
<organism evidence="2 3">
    <name type="scientific">Pomacea canaliculata</name>
    <name type="common">Golden apple snail</name>
    <dbReference type="NCBI Taxonomy" id="400727"/>
    <lineage>
        <taxon>Eukaryota</taxon>
        <taxon>Metazoa</taxon>
        <taxon>Spiralia</taxon>
        <taxon>Lophotrochozoa</taxon>
        <taxon>Mollusca</taxon>
        <taxon>Gastropoda</taxon>
        <taxon>Caenogastropoda</taxon>
        <taxon>Architaenioglossa</taxon>
        <taxon>Ampullarioidea</taxon>
        <taxon>Ampullariidae</taxon>
        <taxon>Pomacea</taxon>
    </lineage>
</organism>
<evidence type="ECO:0000313" key="3">
    <source>
        <dbReference type="Proteomes" id="UP000245119"/>
    </source>
</evidence>
<keyword evidence="3" id="KW-1185">Reference proteome</keyword>
<gene>
    <name evidence="2" type="ORF">C0Q70_10237</name>
</gene>
<feature type="region of interest" description="Disordered" evidence="1">
    <location>
        <begin position="1"/>
        <end position="34"/>
    </location>
</feature>
<reference evidence="2 3" key="1">
    <citation type="submission" date="2018-04" db="EMBL/GenBank/DDBJ databases">
        <title>The genome of golden apple snail Pomacea canaliculata provides insight into stress tolerance and invasive adaptation.</title>
        <authorList>
            <person name="Liu C."/>
            <person name="Liu B."/>
            <person name="Ren Y."/>
            <person name="Zhang Y."/>
            <person name="Wang H."/>
            <person name="Li S."/>
            <person name="Jiang F."/>
            <person name="Yin L."/>
            <person name="Zhang G."/>
            <person name="Qian W."/>
            <person name="Fan W."/>
        </authorList>
    </citation>
    <scope>NUCLEOTIDE SEQUENCE [LARGE SCALE GENOMIC DNA]</scope>
    <source>
        <strain evidence="2">SZHN2017</strain>
        <tissue evidence="2">Muscle</tissue>
    </source>
</reference>
<feature type="compositionally biased region" description="Basic and acidic residues" evidence="1">
    <location>
        <begin position="7"/>
        <end position="18"/>
    </location>
</feature>
<evidence type="ECO:0000313" key="2">
    <source>
        <dbReference type="EMBL" id="PVD30961.1"/>
    </source>
</evidence>
<dbReference type="Proteomes" id="UP000245119">
    <property type="component" value="Linkage Group LG5"/>
</dbReference>
<name>A0A2T7PC19_POMCA</name>
<dbReference type="AlphaFoldDB" id="A0A2T7PC19"/>
<dbReference type="EMBL" id="PZQS01000005">
    <property type="protein sequence ID" value="PVD30961.1"/>
    <property type="molecule type" value="Genomic_DNA"/>
</dbReference>
<sequence length="90" mass="10066">MLSTVRMESRDPPQHTREVNMVPQGQHTQAPPHTTATRVPHNTMFPTQLPVECRTPQHEPRAKEAEEAAGYKMSKIEPTTADISHSLDIG</sequence>
<feature type="region of interest" description="Disordered" evidence="1">
    <location>
        <begin position="55"/>
        <end position="90"/>
    </location>
</feature>
<accession>A0A2T7PC19</accession>
<proteinExistence type="predicted"/>
<evidence type="ECO:0000256" key="1">
    <source>
        <dbReference type="SAM" id="MobiDB-lite"/>
    </source>
</evidence>
<comment type="caution">
    <text evidence="2">The sequence shown here is derived from an EMBL/GenBank/DDBJ whole genome shotgun (WGS) entry which is preliminary data.</text>
</comment>